<protein>
    <submittedName>
        <fullName evidence="3">T9SS type A sorting domain-containing protein</fullName>
    </submittedName>
</protein>
<dbReference type="RefSeq" id="WP_163348383.1">
    <property type="nucleotide sequence ID" value="NZ_CP048409.1"/>
</dbReference>
<dbReference type="Pfam" id="PF18962">
    <property type="entry name" value="Por_Secre_tail"/>
    <property type="match status" value="1"/>
</dbReference>
<dbReference type="NCBIfam" id="TIGR04183">
    <property type="entry name" value="Por_Secre_tail"/>
    <property type="match status" value="1"/>
</dbReference>
<keyword evidence="4" id="KW-1185">Reference proteome</keyword>
<organism evidence="3 4">
    <name type="scientific">Draconibacterium halophilum</name>
    <dbReference type="NCBI Taxonomy" id="2706887"/>
    <lineage>
        <taxon>Bacteria</taxon>
        <taxon>Pseudomonadati</taxon>
        <taxon>Bacteroidota</taxon>
        <taxon>Bacteroidia</taxon>
        <taxon>Marinilabiliales</taxon>
        <taxon>Prolixibacteraceae</taxon>
        <taxon>Draconibacterium</taxon>
    </lineage>
</organism>
<name>A0A6C0RHV3_9BACT</name>
<gene>
    <name evidence="3" type="ORF">G0Q07_17620</name>
</gene>
<dbReference type="EMBL" id="CP048409">
    <property type="protein sequence ID" value="QIA09412.1"/>
    <property type="molecule type" value="Genomic_DNA"/>
</dbReference>
<reference evidence="3 4" key="1">
    <citation type="submission" date="2020-02" db="EMBL/GenBank/DDBJ databases">
        <title>Genome sequencing for Draconibacterium sp. strain M1.</title>
        <authorList>
            <person name="Park S.-J."/>
        </authorList>
    </citation>
    <scope>NUCLEOTIDE SEQUENCE [LARGE SCALE GENOMIC DNA]</scope>
    <source>
        <strain evidence="3 4">M1</strain>
    </source>
</reference>
<accession>A0A6C0RHV3</accession>
<keyword evidence="1" id="KW-0732">Signal</keyword>
<evidence type="ECO:0000256" key="1">
    <source>
        <dbReference type="SAM" id="SignalP"/>
    </source>
</evidence>
<feature type="chain" id="PRO_5025639709" evidence="1">
    <location>
        <begin position="27"/>
        <end position="1870"/>
    </location>
</feature>
<feature type="domain" description="Secretion system C-terminal sorting" evidence="2">
    <location>
        <begin position="1801"/>
        <end position="1865"/>
    </location>
</feature>
<proteinExistence type="predicted"/>
<evidence type="ECO:0000313" key="3">
    <source>
        <dbReference type="EMBL" id="QIA09412.1"/>
    </source>
</evidence>
<dbReference type="Proteomes" id="UP000474630">
    <property type="component" value="Chromosome"/>
</dbReference>
<feature type="signal peptide" evidence="1">
    <location>
        <begin position="1"/>
        <end position="26"/>
    </location>
</feature>
<dbReference type="KEGG" id="drc:G0Q07_17620"/>
<sequence length="1870" mass="203038">MRKMFTRLFSLALFVWVAGIAGEAYAQCTPYAIPEDSVVLVTDLSDICDEGPVTYEVVGFENAEYAFNFDGDTIGGFTSEPQFDTYEGVPFTVMVRTISETDTCYSANLPFTDVDVLDSMYLESAVVEQPTCYGDRPEITLTVAGGSSPYLYYVVHEADWDGPAIDYDVRATRNSAIYQVDPNGSGKFYVAVNNGSNCVDLGLIENWDSVMVNPVPAQLVVDNVVATGPTCIGGVGTITVDVSGGTPFTSGEYWVEIGDSTGYTTGQSVSFDLAAGEYTPYIKDSLGCDEYADTTIVFEDPEGIEYEITIEDVSCAEGANGAITVAITNYDAAFGDYAASIGDGNWIPAGGDSIIEITGLTANYYELYMTGAQYCGDSLAYYNTNESGNVVSVQAPGEITFELEYTDTLTCNGDSTMLTVVDVDGGSGTYEYALYSSWYGLISDWSSTKSWKVAAGPYEVSVRNAEGDACVIDMDIEIIQPGNLYWNMIYSNRPPTCPGASDGTNMVKALGGSGEYKYSLDSVNWTTSGSFALPEGPYKIYAKDANCPNVEPISYNAEIPALAPQLIEVVDGADTSNCAYGQNNNYVEIQTSSWGARSGRNLTVVASTSLTDLYVTGDTLNPIDDYAYTYDDYNNQASFYMQNVDAGTYYIWAIDNYGCTFDDDYLTIEITEPDSFVISIEAVDTSTCAEDINGQVAITIPGDYMPYYTQTWNESMDTVTYSYRYVFYGVTESLAAAMNMSTTYMSQLPNDYADSVIYVNVGAGMWYGSVYTYTNTYSYEVIDDSWNWLGSDYCNERAYTLETADVIGWDPVEIVDTAYAVTHNICYGDSLGSIEIYAATGGSGDLVYTLQKVDEGILTDVMPYVEVTETVFTGLPKGTYIVMVTDLEGCYGAETKEIHVDGPDNFDFTVEKAQDISCYGAKDGIITITVEGGNAPYMFKVGNNSWRTMEGTSKNVNITAEGMYEVMVMDSLECPLDAKTVSVMEPEAITLMAEAKDKTSACGDDDGEIKVVVDGGNTDMFDIDLVLGTDTTTVTDVDSIYNFTGLDAGMYTINVFEVGEGSNGCMVTDSILVDSPDTISFDAEVAAHNLCFGGEDGEIVVSNIMGGTEEYAISISPVMGKKDSNVFSELPAGYYKITVADLDGDCSTSVDSILVEEENELTLAVRKINDITCEKDGAFSATVTGGVGDYMYYTALTEVDSGHILVEIPDVTVDSIWQADSILTVEQAGTWVVWAKDANNCLIGGEYNDAGAVVNEWRVRINNPAIQVTVNAVVSDEPLCNGDMTAMIAVPADSVVITNEGDVVDLAYTVMIDTLATDTLEDLGAGTYIVTVMLTESGCIGTDTVVIEQPKVLEVVLEKAEGEFTCPDVVEGFIEAVATGGTAPYTYELWENGVKWPSTYVDEAFIVQIGNEYAAVVIDANGCTDTTDIPLMLDTVAPVEFEIVRELTCSSDTAASVEIEVSGEEGRMFQVQWTQIEDDGGSVVYSDTSAWYPAGMIALDQVFLFDNENLADKHYDVTVVDNMGCSSDSTYSVTYDKIANDPVELTVTVGAENDCTTDVTISAAGGVGTYTYWVDEVVVEAGLQMLTGGEHVVYVEDMNGCWDTDTVTLAYTMSMDTTLSIYVGDTAEFVYGTIDTMLTAEVAGEMMYTFYNVVDTACTEEVVVTVDARERMMPVLDTMTPMDTIADNHAIFTIVFEDEVWFNDSVMGYLTVTAMDSTVATLWIPITADMVDGNTITIDYDYMEAGMLELNTTYTVAVDSGIVMGDGLAWDGVTGNWTFTTGEDYATDVETIEPETLEFKVYPNPFNDFIRIDNAEKLDRVVVSNIAGQRVLDIEYPSYEIRTGNLTTGVYVVTLISNDEIVKSERIIKR</sequence>
<dbReference type="InterPro" id="IPR025667">
    <property type="entry name" value="SprB_repeat"/>
</dbReference>
<dbReference type="InterPro" id="IPR026444">
    <property type="entry name" value="Secre_tail"/>
</dbReference>
<dbReference type="Pfam" id="PF13573">
    <property type="entry name" value="SprB"/>
    <property type="match status" value="1"/>
</dbReference>
<evidence type="ECO:0000313" key="4">
    <source>
        <dbReference type="Proteomes" id="UP000474630"/>
    </source>
</evidence>
<evidence type="ECO:0000259" key="2">
    <source>
        <dbReference type="Pfam" id="PF18962"/>
    </source>
</evidence>